<gene>
    <name evidence="7" type="ORF">HNR48_000494</name>
</gene>
<feature type="DNA-binding region" description="H-T-H motif" evidence="4">
    <location>
        <begin position="58"/>
        <end position="77"/>
    </location>
</feature>
<dbReference type="InterPro" id="IPR036271">
    <property type="entry name" value="Tet_transcr_reg_TetR-rel_C_sf"/>
</dbReference>
<dbReference type="Gene3D" id="1.10.357.10">
    <property type="entry name" value="Tetracycline Repressor, domain 2"/>
    <property type="match status" value="1"/>
</dbReference>
<dbReference type="PANTHER" id="PTHR30055">
    <property type="entry name" value="HTH-TYPE TRANSCRIPTIONAL REGULATOR RUTR"/>
    <property type="match status" value="1"/>
</dbReference>
<evidence type="ECO:0000256" key="3">
    <source>
        <dbReference type="ARBA" id="ARBA00023163"/>
    </source>
</evidence>
<sequence>METSSKKTEKNTDSKNTKASGKGTKYRQTKRLKAGERKQMILDEARNIILSEGFAQLSARSVAEKSGIRLATLQYYFSTKEELFRAVFEDVVRQERERIEQLRDDTPLKTPASNLKARVVGHLRADTHEETAGLFYQLWAMAYLDDYAKSIMDEFYERNLGVISELISAYNEDLSELECRSKAVMIIAFLEGLTLFVHGDRKNAPELENIEDKVVNMIFNMVNATEHQWVFDAD</sequence>
<keyword evidence="2 4" id="KW-0238">DNA-binding</keyword>
<dbReference type="EMBL" id="JACHHT010000001">
    <property type="protein sequence ID" value="MBB6520216.1"/>
    <property type="molecule type" value="Genomic_DNA"/>
</dbReference>
<dbReference type="InterPro" id="IPR050109">
    <property type="entry name" value="HTH-type_TetR-like_transc_reg"/>
</dbReference>
<evidence type="ECO:0000256" key="5">
    <source>
        <dbReference type="SAM" id="MobiDB-lite"/>
    </source>
</evidence>
<dbReference type="Pfam" id="PF00440">
    <property type="entry name" value="TetR_N"/>
    <property type="match status" value="1"/>
</dbReference>
<dbReference type="GO" id="GO:0003700">
    <property type="term" value="F:DNA-binding transcription factor activity"/>
    <property type="evidence" value="ECO:0007669"/>
    <property type="project" value="TreeGrafter"/>
</dbReference>
<feature type="domain" description="HTH tetR-type" evidence="6">
    <location>
        <begin position="35"/>
        <end position="95"/>
    </location>
</feature>
<evidence type="ECO:0000256" key="2">
    <source>
        <dbReference type="ARBA" id="ARBA00023125"/>
    </source>
</evidence>
<dbReference type="PRINTS" id="PR00455">
    <property type="entry name" value="HTHTETR"/>
</dbReference>
<keyword evidence="3" id="KW-0804">Transcription</keyword>
<dbReference type="InterPro" id="IPR001647">
    <property type="entry name" value="HTH_TetR"/>
</dbReference>
<comment type="caution">
    <text evidence="7">The sequence shown here is derived from an EMBL/GenBank/DDBJ whole genome shotgun (WGS) entry which is preliminary data.</text>
</comment>
<dbReference type="AlphaFoldDB" id="A0A7X0MU38"/>
<dbReference type="InParanoid" id="A0A7X0MU38"/>
<dbReference type="Proteomes" id="UP000528457">
    <property type="component" value="Unassembled WGS sequence"/>
</dbReference>
<evidence type="ECO:0000256" key="4">
    <source>
        <dbReference type="PROSITE-ProRule" id="PRU00335"/>
    </source>
</evidence>
<evidence type="ECO:0000256" key="1">
    <source>
        <dbReference type="ARBA" id="ARBA00023015"/>
    </source>
</evidence>
<reference evidence="7 8" key="1">
    <citation type="submission" date="2020-08" db="EMBL/GenBank/DDBJ databases">
        <title>Genomic Encyclopedia of Type Strains, Phase IV (KMG-IV): sequencing the most valuable type-strain genomes for metagenomic binning, comparative biology and taxonomic classification.</title>
        <authorList>
            <person name="Goeker M."/>
        </authorList>
    </citation>
    <scope>NUCLEOTIDE SEQUENCE [LARGE SCALE GENOMIC DNA]</scope>
    <source>
        <strain evidence="7 8">DSM 22368</strain>
    </source>
</reference>
<proteinExistence type="predicted"/>
<feature type="region of interest" description="Disordered" evidence="5">
    <location>
        <begin position="1"/>
        <end position="33"/>
    </location>
</feature>
<evidence type="ECO:0000259" key="6">
    <source>
        <dbReference type="PROSITE" id="PS50977"/>
    </source>
</evidence>
<dbReference type="FunCoup" id="A0A7X0MU38">
    <property type="interactions" value="36"/>
</dbReference>
<feature type="compositionally biased region" description="Basic and acidic residues" evidence="5">
    <location>
        <begin position="1"/>
        <end position="16"/>
    </location>
</feature>
<dbReference type="PANTHER" id="PTHR30055:SF234">
    <property type="entry name" value="HTH-TYPE TRANSCRIPTIONAL REGULATOR BETI"/>
    <property type="match status" value="1"/>
</dbReference>
<dbReference type="SUPFAM" id="SSF48498">
    <property type="entry name" value="Tetracyclin repressor-like, C-terminal domain"/>
    <property type="match status" value="1"/>
</dbReference>
<protein>
    <submittedName>
        <fullName evidence="7">AcrR family transcriptional regulator</fullName>
    </submittedName>
</protein>
<evidence type="ECO:0000313" key="8">
    <source>
        <dbReference type="Proteomes" id="UP000528457"/>
    </source>
</evidence>
<dbReference type="GO" id="GO:0000976">
    <property type="term" value="F:transcription cis-regulatory region binding"/>
    <property type="evidence" value="ECO:0007669"/>
    <property type="project" value="TreeGrafter"/>
</dbReference>
<accession>A0A7X0MU38</accession>
<dbReference type="InterPro" id="IPR009057">
    <property type="entry name" value="Homeodomain-like_sf"/>
</dbReference>
<evidence type="ECO:0000313" key="7">
    <source>
        <dbReference type="EMBL" id="MBB6520216.1"/>
    </source>
</evidence>
<dbReference type="PROSITE" id="PS50977">
    <property type="entry name" value="HTH_TETR_2"/>
    <property type="match status" value="1"/>
</dbReference>
<keyword evidence="1" id="KW-0805">Transcription regulation</keyword>
<dbReference type="SUPFAM" id="SSF46689">
    <property type="entry name" value="Homeodomain-like"/>
    <property type="match status" value="1"/>
</dbReference>
<name>A0A7X0MU38_9GAMM</name>
<organism evidence="7 8">
    <name type="scientific">Pseudoteredinibacter isoporae</name>
    <dbReference type="NCBI Taxonomy" id="570281"/>
    <lineage>
        <taxon>Bacteria</taxon>
        <taxon>Pseudomonadati</taxon>
        <taxon>Pseudomonadota</taxon>
        <taxon>Gammaproteobacteria</taxon>
        <taxon>Cellvibrionales</taxon>
        <taxon>Cellvibrionaceae</taxon>
        <taxon>Pseudoteredinibacter</taxon>
    </lineage>
</organism>
<dbReference type="RefSeq" id="WP_166851887.1">
    <property type="nucleotide sequence ID" value="NZ_JAAONY010000001.1"/>
</dbReference>
<keyword evidence="8" id="KW-1185">Reference proteome</keyword>